<evidence type="ECO:0000313" key="2">
    <source>
        <dbReference type="EMBL" id="MFI7586799.1"/>
    </source>
</evidence>
<keyword evidence="3" id="KW-1185">Reference proteome</keyword>
<organism evidence="2 3">
    <name type="scientific">Spongisporangium articulatum</name>
    <dbReference type="NCBI Taxonomy" id="3362603"/>
    <lineage>
        <taxon>Bacteria</taxon>
        <taxon>Bacillati</taxon>
        <taxon>Actinomycetota</taxon>
        <taxon>Actinomycetes</taxon>
        <taxon>Kineosporiales</taxon>
        <taxon>Kineosporiaceae</taxon>
        <taxon>Spongisporangium</taxon>
    </lineage>
</organism>
<proteinExistence type="predicted"/>
<feature type="transmembrane region" description="Helical" evidence="1">
    <location>
        <begin position="20"/>
        <end position="37"/>
    </location>
</feature>
<sequence length="196" mass="21958">MALAPQLSTWVTRREQRRRARLRALTASVALSGLGALCVDALLYLPLLVVVPVGFYLTAEWCWWRTWADRCDRRGNPRIRAALPRAVVERPTRPRLVPGQRLPDSDVLVPGFLTVAGDEWRWHANRLVNPGIGSVSWRSGDVLTPTVTRSWGPGLPPAGYLTFVSPGGSPVTAVVAEPDRTQVLLDRHRRDRAWWD</sequence>
<gene>
    <name evidence="2" type="ORF">ACIB24_06965</name>
</gene>
<keyword evidence="1" id="KW-0472">Membrane</keyword>
<keyword evidence="1" id="KW-1133">Transmembrane helix</keyword>
<dbReference type="EMBL" id="JBITLV010000002">
    <property type="protein sequence ID" value="MFI7586799.1"/>
    <property type="molecule type" value="Genomic_DNA"/>
</dbReference>
<accession>A0ABW8AK96</accession>
<comment type="caution">
    <text evidence="2">The sequence shown here is derived from an EMBL/GenBank/DDBJ whole genome shotgun (WGS) entry which is preliminary data.</text>
</comment>
<feature type="transmembrane region" description="Helical" evidence="1">
    <location>
        <begin position="43"/>
        <end position="64"/>
    </location>
</feature>
<dbReference type="RefSeq" id="WP_398277233.1">
    <property type="nucleotide sequence ID" value="NZ_JBITLV010000002.1"/>
</dbReference>
<dbReference type="Proteomes" id="UP001612915">
    <property type="component" value="Unassembled WGS sequence"/>
</dbReference>
<name>A0ABW8AK96_9ACTN</name>
<reference evidence="2 3" key="1">
    <citation type="submission" date="2024-10" db="EMBL/GenBank/DDBJ databases">
        <title>The Natural Products Discovery Center: Release of the First 8490 Sequenced Strains for Exploring Actinobacteria Biosynthetic Diversity.</title>
        <authorList>
            <person name="Kalkreuter E."/>
            <person name="Kautsar S.A."/>
            <person name="Yang D."/>
            <person name="Bader C.D."/>
            <person name="Teijaro C.N."/>
            <person name="Fluegel L."/>
            <person name="Davis C.M."/>
            <person name="Simpson J.R."/>
            <person name="Lauterbach L."/>
            <person name="Steele A.D."/>
            <person name="Gui C."/>
            <person name="Meng S."/>
            <person name="Li G."/>
            <person name="Viehrig K."/>
            <person name="Ye F."/>
            <person name="Su P."/>
            <person name="Kiefer A.F."/>
            <person name="Nichols A."/>
            <person name="Cepeda A.J."/>
            <person name="Yan W."/>
            <person name="Fan B."/>
            <person name="Jiang Y."/>
            <person name="Adhikari A."/>
            <person name="Zheng C.-J."/>
            <person name="Schuster L."/>
            <person name="Cowan T.M."/>
            <person name="Smanski M.J."/>
            <person name="Chevrette M.G."/>
            <person name="De Carvalho L.P.S."/>
            <person name="Shen B."/>
        </authorList>
    </citation>
    <scope>NUCLEOTIDE SEQUENCE [LARGE SCALE GENOMIC DNA]</scope>
    <source>
        <strain evidence="2 3">NPDC049639</strain>
    </source>
</reference>
<evidence type="ECO:0000313" key="3">
    <source>
        <dbReference type="Proteomes" id="UP001612915"/>
    </source>
</evidence>
<protein>
    <submittedName>
        <fullName evidence="2">Uncharacterized protein</fullName>
    </submittedName>
</protein>
<evidence type="ECO:0000256" key="1">
    <source>
        <dbReference type="SAM" id="Phobius"/>
    </source>
</evidence>
<keyword evidence="1" id="KW-0812">Transmembrane</keyword>